<feature type="transmembrane region" description="Helical" evidence="7">
    <location>
        <begin position="223"/>
        <end position="246"/>
    </location>
</feature>
<dbReference type="Proteomes" id="UP000515152">
    <property type="component" value="Chromosome 4"/>
</dbReference>
<evidence type="ECO:0000256" key="4">
    <source>
        <dbReference type="ARBA" id="ARBA00022989"/>
    </source>
</evidence>
<evidence type="ECO:0000256" key="5">
    <source>
        <dbReference type="ARBA" id="ARBA00023136"/>
    </source>
</evidence>
<reference evidence="9" key="1">
    <citation type="submission" date="2025-08" db="UniProtKB">
        <authorList>
            <consortium name="RefSeq"/>
        </authorList>
    </citation>
    <scope>IDENTIFICATION</scope>
</reference>
<proteinExistence type="inferred from homology"/>
<feature type="compositionally biased region" description="Basic and acidic residues" evidence="6">
    <location>
        <begin position="549"/>
        <end position="558"/>
    </location>
</feature>
<feature type="compositionally biased region" description="Low complexity" evidence="6">
    <location>
        <begin position="656"/>
        <end position="668"/>
    </location>
</feature>
<dbReference type="Pfam" id="PF05277">
    <property type="entry name" value="DUF726"/>
    <property type="match status" value="1"/>
</dbReference>
<dbReference type="PANTHER" id="PTHR17920">
    <property type="entry name" value="TRANSMEMBRANE AND COILED-COIL DOMAIN-CONTAINING PROTEIN 4 TMCO4"/>
    <property type="match status" value="1"/>
</dbReference>
<feature type="compositionally biased region" description="Low complexity" evidence="6">
    <location>
        <begin position="595"/>
        <end position="608"/>
    </location>
</feature>
<sequence>MNSPKRTDTGQELTPDPGISGSDGVIGRQLSEPGRFAYAGLCGVSLGHLFSGPHQRSFREQFLEGLVRWLGLDESVMPVMEAFLAGLGFEGSDTFLSILQAEPLLSTGAAPITQDLVLFSVKDGQYDARSRVLIRHVSCLLRVSPQQLEDFEETLGERLRESGEESEEESSRRQKKERGRKWRRYLLIGLATVGGGTVIGVTGGLAAPLVAAGAGAVLGAGGAAVLGSATGIAIMASLFGAAGAGLTGYKMNKRVGAIEEFEFLPLSSGKHLHLTVAVTGWLCSGKYSSFQAPWCSLGACGEQYCLNWESRFLRDLGSALDTIVDGLVSMVAQEALKYTVLSGIVTALCWPASLLAVASVIDNPWSVCLSRSAEVGKHLAQVLRSRHQGKRPVSLIGFSLGARVIYFCLQELANDQGSEGVVEDVVLLGAPVDGSDKAWERLSRVVAGKIVNGYSRGDWLLGFLYRSSSVQMSVAGLQPISLRDPRIINVDLSSVVNGHLDYMRQMETILVAVGVPTREGAGSVAGAQQLIFGMTSGLPGASETCSKTVDGEGPKESQEGSSSSATTDQCQEQRTMATPASVTEELSEATENGWDIPDISDLLDSLNDQDGETLPCPEGDDHDSLLCPTEDTVHQDTQCEVENLPSEGETAEDSENNSWDWNTTNWTTEHSHTNEGDQTQTQHMLGDKMRNGKPTRPVALHSLAGPTHSYHHPMTDHTAKTSQNSNDNIH</sequence>
<dbReference type="RefSeq" id="XP_012681666.1">
    <property type="nucleotide sequence ID" value="XM_012826212.3"/>
</dbReference>
<dbReference type="OrthoDB" id="277931at2759"/>
<feature type="transmembrane region" description="Helical" evidence="7">
    <location>
        <begin position="185"/>
        <end position="211"/>
    </location>
</feature>
<evidence type="ECO:0000256" key="2">
    <source>
        <dbReference type="ARBA" id="ARBA00009824"/>
    </source>
</evidence>
<dbReference type="SUPFAM" id="SSF53474">
    <property type="entry name" value="alpha/beta-Hydrolases"/>
    <property type="match status" value="1"/>
</dbReference>
<gene>
    <name evidence="9" type="primary">tmco4</name>
</gene>
<comment type="similarity">
    <text evidence="2">Belongs to the TMCO4 family.</text>
</comment>
<dbReference type="InterPro" id="IPR029058">
    <property type="entry name" value="AB_hydrolase_fold"/>
</dbReference>
<dbReference type="CTD" id="255104"/>
<evidence type="ECO:0000313" key="8">
    <source>
        <dbReference type="Proteomes" id="UP000515152"/>
    </source>
</evidence>
<feature type="compositionally biased region" description="Polar residues" evidence="6">
    <location>
        <begin position="720"/>
        <end position="730"/>
    </location>
</feature>
<dbReference type="KEGG" id="char:105899077"/>
<accession>A0A6P3VUL9</accession>
<evidence type="ECO:0000256" key="6">
    <source>
        <dbReference type="SAM" id="MobiDB-lite"/>
    </source>
</evidence>
<comment type="subcellular location">
    <subcellularLocation>
        <location evidence="1">Membrane</location>
        <topology evidence="1">Multi-pass membrane protein</topology>
    </subcellularLocation>
</comment>
<feature type="region of interest" description="Disordered" evidence="6">
    <location>
        <begin position="542"/>
        <end position="628"/>
    </location>
</feature>
<keyword evidence="3 7" id="KW-0812">Transmembrane</keyword>
<dbReference type="AlphaFoldDB" id="A0A6P3VUL9"/>
<dbReference type="InterPro" id="IPR007941">
    <property type="entry name" value="DUF726"/>
</dbReference>
<dbReference type="Gene3D" id="3.40.50.1820">
    <property type="entry name" value="alpha/beta hydrolase"/>
    <property type="match status" value="1"/>
</dbReference>
<dbReference type="GO" id="GO:0016020">
    <property type="term" value="C:membrane"/>
    <property type="evidence" value="ECO:0007669"/>
    <property type="project" value="UniProtKB-SubCell"/>
</dbReference>
<evidence type="ECO:0000256" key="3">
    <source>
        <dbReference type="ARBA" id="ARBA00022692"/>
    </source>
</evidence>
<keyword evidence="4 7" id="KW-1133">Transmembrane helix</keyword>
<dbReference type="GeneID" id="105899077"/>
<name>A0A6P3VUL9_CLUHA</name>
<keyword evidence="5 7" id="KW-0472">Membrane</keyword>
<dbReference type="PANTHER" id="PTHR17920:SF3">
    <property type="entry name" value="TRANSMEMBRANE AND COILED-COIL DOMAIN-CONTAINING PROTEIN 4"/>
    <property type="match status" value="1"/>
</dbReference>
<organism evidence="8 9">
    <name type="scientific">Clupea harengus</name>
    <name type="common">Atlantic herring</name>
    <dbReference type="NCBI Taxonomy" id="7950"/>
    <lineage>
        <taxon>Eukaryota</taxon>
        <taxon>Metazoa</taxon>
        <taxon>Chordata</taxon>
        <taxon>Craniata</taxon>
        <taxon>Vertebrata</taxon>
        <taxon>Euteleostomi</taxon>
        <taxon>Actinopterygii</taxon>
        <taxon>Neopterygii</taxon>
        <taxon>Teleostei</taxon>
        <taxon>Clupei</taxon>
        <taxon>Clupeiformes</taxon>
        <taxon>Clupeoidei</taxon>
        <taxon>Clupeidae</taxon>
        <taxon>Clupea</taxon>
    </lineage>
</organism>
<evidence type="ECO:0000256" key="1">
    <source>
        <dbReference type="ARBA" id="ARBA00004141"/>
    </source>
</evidence>
<feature type="region of interest" description="Disordered" evidence="6">
    <location>
        <begin position="1"/>
        <end position="25"/>
    </location>
</feature>
<feature type="compositionally biased region" description="Polar residues" evidence="6">
    <location>
        <begin position="559"/>
        <end position="581"/>
    </location>
</feature>
<evidence type="ECO:0000313" key="9">
    <source>
        <dbReference type="RefSeq" id="XP_012681666.1"/>
    </source>
</evidence>
<evidence type="ECO:0000256" key="7">
    <source>
        <dbReference type="SAM" id="Phobius"/>
    </source>
</evidence>
<keyword evidence="8" id="KW-1185">Reference proteome</keyword>
<protein>
    <submittedName>
        <fullName evidence="9">Transmembrane and coiled-coil domain-containing protein 4</fullName>
    </submittedName>
</protein>
<feature type="region of interest" description="Disordered" evidence="6">
    <location>
        <begin position="644"/>
        <end position="730"/>
    </location>
</feature>
<feature type="transmembrane region" description="Helical" evidence="7">
    <location>
        <begin position="338"/>
        <end position="361"/>
    </location>
</feature>